<dbReference type="Proteomes" id="UP000494115">
    <property type="component" value="Unassembled WGS sequence"/>
</dbReference>
<dbReference type="AlphaFoldDB" id="A0A6S7D3F4"/>
<evidence type="ECO:0000313" key="2">
    <source>
        <dbReference type="Proteomes" id="UP000494115"/>
    </source>
</evidence>
<organism evidence="1 2">
    <name type="scientific">Pararobbsia alpina</name>
    <dbReference type="NCBI Taxonomy" id="621374"/>
    <lineage>
        <taxon>Bacteria</taxon>
        <taxon>Pseudomonadati</taxon>
        <taxon>Pseudomonadota</taxon>
        <taxon>Betaproteobacteria</taxon>
        <taxon>Burkholderiales</taxon>
        <taxon>Burkholderiaceae</taxon>
        <taxon>Pararobbsia</taxon>
    </lineage>
</organism>
<gene>
    <name evidence="1" type="ORF">LMG28138_05648</name>
</gene>
<dbReference type="EMBL" id="CADIKM010000071">
    <property type="protein sequence ID" value="CAB3805325.1"/>
    <property type="molecule type" value="Genomic_DNA"/>
</dbReference>
<name>A0A6S7D3F4_9BURK</name>
<sequence>MYFRVLLPEETEHYGGPGVGLFMWLAAQLAEGAAMLEREASTEPVVKRRIEQIIEDVEATLLHTKPASESRWHGAVPCSGAHKIT</sequence>
<keyword evidence="2" id="KW-1185">Reference proteome</keyword>
<accession>A0A6S7D3F4</accession>
<protein>
    <submittedName>
        <fullName evidence="1">Uncharacterized protein</fullName>
    </submittedName>
</protein>
<evidence type="ECO:0000313" key="1">
    <source>
        <dbReference type="EMBL" id="CAB3805325.1"/>
    </source>
</evidence>
<dbReference type="RefSeq" id="WP_175108187.1">
    <property type="nucleotide sequence ID" value="NZ_CADIKM010000071.1"/>
</dbReference>
<reference evidence="1 2" key="1">
    <citation type="submission" date="2020-04" db="EMBL/GenBank/DDBJ databases">
        <authorList>
            <person name="De Canck E."/>
        </authorList>
    </citation>
    <scope>NUCLEOTIDE SEQUENCE [LARGE SCALE GENOMIC DNA]</scope>
    <source>
        <strain evidence="1 2">LMG 28138</strain>
    </source>
</reference>
<proteinExistence type="predicted"/>